<protein>
    <submittedName>
        <fullName evidence="1">Mu-like prophage Flumu protein gp29</fullName>
    </submittedName>
</protein>
<dbReference type="AlphaFoldDB" id="Q2LQR3"/>
<evidence type="ECO:0000313" key="2">
    <source>
        <dbReference type="Proteomes" id="UP000001933"/>
    </source>
</evidence>
<dbReference type="STRING" id="56780.SYN_02303"/>
<dbReference type="InParanoid" id="Q2LQR3"/>
<proteinExistence type="predicted"/>
<dbReference type="eggNOG" id="COG4383">
    <property type="taxonomic scope" value="Bacteria"/>
</dbReference>
<dbReference type="OrthoDB" id="9797300at2"/>
<reference evidence="1 2" key="1">
    <citation type="journal article" date="2007" name="Proc. Natl. Acad. Sci. U.S.A.">
        <title>The genome of Syntrophus aciditrophicus: life at the thermodynamic limit of microbial growth.</title>
        <authorList>
            <person name="McInerney M.J."/>
            <person name="Rohlin L."/>
            <person name="Mouttaki H."/>
            <person name="Kim U."/>
            <person name="Krupp R.S."/>
            <person name="Rios-Hernandez L."/>
            <person name="Sieber J."/>
            <person name="Struchtemeyer C.G."/>
            <person name="Bhattacharyya A."/>
            <person name="Campbell J.W."/>
            <person name="Gunsalus R.P."/>
        </authorList>
    </citation>
    <scope>NUCLEOTIDE SEQUENCE [LARGE SCALE GENOMIC DNA]</scope>
    <source>
        <strain evidence="1 2">SB</strain>
    </source>
</reference>
<dbReference type="Proteomes" id="UP000001933">
    <property type="component" value="Chromosome"/>
</dbReference>
<sequence length="530" mass="59374">MAILFDQFGREIQVEKRPETRQIAVTTIRDRWSNYPSQGLTPERLSAIFKEADGGDVARQAELFEEMEEKDTHLFSELQTRKNAVLGLDYDITPWSESAEDRKIRDFVADCLFSLEPLEESLLDLLDAVGKGYALSEILWGFDGSRAVIERLEWIHAKKAVFYERGADITARSFEVPRILTEAEPVYGEIMPPFKLVYHRYKARSGYDTRAGVLRVCGWMYLFKNYVLKDWVAFAEVFGMPLRLGKYDPLAGRDEKDALLAAVRSLGSDAAGIISKNTEIDFIESAKATGADNLYDALANFCDKQMSKAILGQTATTEGTPGRLGNDDVQDKVRHDLVVSDAEALCRTIRFQIIRPLVGWNFGWDKPLPWFKIFHEQPEDLKTTSEVYVNLSKIGFYPSAEHVAEKFKIPMPQKGETILMPPEKAEPPAPVANKTPGTRVIAAKDGATEAEKDAADLIADRLGRESLSLTDEFFLTPLKRLVEKAESLEELRDSILDLYSGMDPADLGGLMAQAMMIADMAGRYEVGDGN</sequence>
<evidence type="ECO:0000313" key="1">
    <source>
        <dbReference type="EMBL" id="ABC76423.1"/>
    </source>
</evidence>
<dbReference type="InterPro" id="IPR009279">
    <property type="entry name" value="Portal_Mu"/>
</dbReference>
<dbReference type="RefSeq" id="WP_011416457.1">
    <property type="nucleotide sequence ID" value="NC_007759.1"/>
</dbReference>
<accession>Q2LQR3</accession>
<dbReference type="EMBL" id="CP000252">
    <property type="protein sequence ID" value="ABC76423.1"/>
    <property type="molecule type" value="Genomic_DNA"/>
</dbReference>
<keyword evidence="2" id="KW-1185">Reference proteome</keyword>
<dbReference type="Pfam" id="PF06074">
    <property type="entry name" value="Portal_Mu"/>
    <property type="match status" value="1"/>
</dbReference>
<name>Q2LQR3_SYNAS</name>
<dbReference type="KEGG" id="sat:SYN_02303"/>
<organism evidence="1 2">
    <name type="scientific">Syntrophus aciditrophicus (strain SB)</name>
    <dbReference type="NCBI Taxonomy" id="56780"/>
    <lineage>
        <taxon>Bacteria</taxon>
        <taxon>Pseudomonadati</taxon>
        <taxon>Thermodesulfobacteriota</taxon>
        <taxon>Syntrophia</taxon>
        <taxon>Syntrophales</taxon>
        <taxon>Syntrophaceae</taxon>
        <taxon>Syntrophus</taxon>
    </lineage>
</organism>
<gene>
    <name evidence="1" type="ORF">SYN_02303</name>
</gene>
<dbReference type="HOGENOM" id="CLU_036594_0_1_7"/>